<name>A0ABV2KVF7_9BACI</name>
<dbReference type="PANTHER" id="PTHR43679">
    <property type="entry name" value="OCTANOYLTRANSFERASE LIPM-RELATED"/>
    <property type="match status" value="1"/>
</dbReference>
<keyword evidence="3" id="KW-1185">Reference proteome</keyword>
<dbReference type="SUPFAM" id="SSF55681">
    <property type="entry name" value="Class II aaRS and biotin synthetases"/>
    <property type="match status" value="1"/>
</dbReference>
<accession>A0ABV2KVF7</accession>
<proteinExistence type="predicted"/>
<dbReference type="GO" id="GO:0016979">
    <property type="term" value="F:lipoate-protein ligase activity"/>
    <property type="evidence" value="ECO:0007669"/>
    <property type="project" value="UniProtKB-EC"/>
</dbReference>
<dbReference type="InterPro" id="IPR004143">
    <property type="entry name" value="BPL_LPL_catalytic"/>
</dbReference>
<dbReference type="InterPro" id="IPR050664">
    <property type="entry name" value="Octanoyltrans_LipM/LipL"/>
</dbReference>
<comment type="caution">
    <text evidence="2">The sequence shown here is derived from an EMBL/GenBank/DDBJ whole genome shotgun (WGS) entry which is preliminary data.</text>
</comment>
<dbReference type="InterPro" id="IPR045864">
    <property type="entry name" value="aa-tRNA-synth_II/BPL/LPL"/>
</dbReference>
<dbReference type="Gene3D" id="3.30.930.10">
    <property type="entry name" value="Bira Bifunctional Protein, Domain 2"/>
    <property type="match status" value="1"/>
</dbReference>
<dbReference type="CDD" id="cd16443">
    <property type="entry name" value="LplA"/>
    <property type="match status" value="1"/>
</dbReference>
<dbReference type="PANTHER" id="PTHR43679:SF2">
    <property type="entry name" value="OCTANOYL-[GCVH]:PROTEIN N-OCTANOYLTRANSFERASE"/>
    <property type="match status" value="1"/>
</dbReference>
<evidence type="ECO:0000259" key="1">
    <source>
        <dbReference type="PROSITE" id="PS51733"/>
    </source>
</evidence>
<dbReference type="RefSeq" id="WP_354219188.1">
    <property type="nucleotide sequence ID" value="NZ_JBEPMX010000002.1"/>
</dbReference>
<evidence type="ECO:0000313" key="3">
    <source>
        <dbReference type="Proteomes" id="UP001549167"/>
    </source>
</evidence>
<evidence type="ECO:0000313" key="2">
    <source>
        <dbReference type="EMBL" id="MET3682571.1"/>
    </source>
</evidence>
<organism evidence="2 3">
    <name type="scientific">Alkalibacillus flavidus</name>
    <dbReference type="NCBI Taxonomy" id="546021"/>
    <lineage>
        <taxon>Bacteria</taxon>
        <taxon>Bacillati</taxon>
        <taxon>Bacillota</taxon>
        <taxon>Bacilli</taxon>
        <taxon>Bacillales</taxon>
        <taxon>Bacillaceae</taxon>
        <taxon>Alkalibacillus</taxon>
    </lineage>
</organism>
<feature type="domain" description="BPL/LPL catalytic" evidence="1">
    <location>
        <begin position="32"/>
        <end position="242"/>
    </location>
</feature>
<keyword evidence="2" id="KW-0436">Ligase</keyword>
<dbReference type="Proteomes" id="UP001549167">
    <property type="component" value="Unassembled WGS sequence"/>
</dbReference>
<dbReference type="EMBL" id="JBEPMX010000002">
    <property type="protein sequence ID" value="MET3682571.1"/>
    <property type="molecule type" value="Genomic_DNA"/>
</dbReference>
<sequence length="281" mass="32347">MAEEWRLIDTRDYDAATNMALDECLLKWVNDNKIGPTIRFYAWSEPSLSIGQFQNVESSIDLSSLEKYDCQLVRRLTGGSAVLHDDELTYSIVVPENHPLISRSVQEAYYTLSKGLVKGFKLLGVQVDYSLPNQQKTNRRTDVCFERPAFYELLVDNKKLSGNAQVRKSGVLLQHGSIPMSLNAEMLFDLFQFPSDQIREQRRQSFGEKATTLNEVTGKSHTYDEVKQAFINGFQDSLNISLTPLTLSDEQWQDVFELAELKYRSNEWNYERTYKEALLND</sequence>
<dbReference type="Pfam" id="PF21948">
    <property type="entry name" value="LplA-B_cat"/>
    <property type="match status" value="1"/>
</dbReference>
<dbReference type="EC" id="6.3.1.20" evidence="2"/>
<gene>
    <name evidence="2" type="ORF">ABID56_000652</name>
</gene>
<dbReference type="PROSITE" id="PS51733">
    <property type="entry name" value="BPL_LPL_CATALYTIC"/>
    <property type="match status" value="1"/>
</dbReference>
<protein>
    <submittedName>
        <fullName evidence="2">Lipoate-protein ligase A</fullName>
        <ecNumber evidence="2">6.3.1.20</ecNumber>
    </submittedName>
</protein>
<reference evidence="2 3" key="1">
    <citation type="submission" date="2024-06" db="EMBL/GenBank/DDBJ databases">
        <title>Genomic Encyclopedia of Type Strains, Phase IV (KMG-IV): sequencing the most valuable type-strain genomes for metagenomic binning, comparative biology and taxonomic classification.</title>
        <authorList>
            <person name="Goeker M."/>
        </authorList>
    </citation>
    <scope>NUCLEOTIDE SEQUENCE [LARGE SCALE GENOMIC DNA]</scope>
    <source>
        <strain evidence="2 3">DSM 23520</strain>
    </source>
</reference>